<feature type="region of interest" description="Disordered" evidence="1">
    <location>
        <begin position="158"/>
        <end position="191"/>
    </location>
</feature>
<dbReference type="OrthoDB" id="3248508at2759"/>
<feature type="compositionally biased region" description="Low complexity" evidence="1">
    <location>
        <begin position="174"/>
        <end position="191"/>
    </location>
</feature>
<reference evidence="3 4" key="1">
    <citation type="journal article" date="2020" name="ISME J.">
        <title>Uncovering the hidden diversity of litter-decomposition mechanisms in mushroom-forming fungi.</title>
        <authorList>
            <person name="Floudas D."/>
            <person name="Bentzer J."/>
            <person name="Ahren D."/>
            <person name="Johansson T."/>
            <person name="Persson P."/>
            <person name="Tunlid A."/>
        </authorList>
    </citation>
    <scope>NUCLEOTIDE SEQUENCE [LARGE SCALE GENOMIC DNA]</scope>
    <source>
        <strain evidence="3 4">CBS 406.79</strain>
    </source>
</reference>
<dbReference type="PANTHER" id="PTHR47842:SF3">
    <property type="entry name" value="DUF676 DOMAIN-CONTAINING PROTEIN"/>
    <property type="match status" value="1"/>
</dbReference>
<dbReference type="InterPro" id="IPR000073">
    <property type="entry name" value="AB_hydrolase_1"/>
</dbReference>
<feature type="domain" description="AB hydrolase-1" evidence="2">
    <location>
        <begin position="7"/>
        <end position="117"/>
    </location>
</feature>
<dbReference type="Pfam" id="PF12697">
    <property type="entry name" value="Abhydrolase_6"/>
    <property type="match status" value="1"/>
</dbReference>
<protein>
    <recommendedName>
        <fullName evidence="2">AB hydrolase-1 domain-containing protein</fullName>
    </recommendedName>
</protein>
<dbReference type="PANTHER" id="PTHR47842">
    <property type="entry name" value="EXPRESSED PROTEIN"/>
    <property type="match status" value="1"/>
</dbReference>
<dbReference type="InterPro" id="IPR029058">
    <property type="entry name" value="AB_hydrolase_fold"/>
</dbReference>
<gene>
    <name evidence="3" type="ORF">D9757_000924</name>
</gene>
<keyword evidence="4" id="KW-1185">Reference proteome</keyword>
<accession>A0A8H5I0G7</accession>
<proteinExistence type="predicted"/>
<feature type="compositionally biased region" description="Polar residues" evidence="1">
    <location>
        <begin position="158"/>
        <end position="173"/>
    </location>
</feature>
<sequence length="408" mass="45302">MSRHLHLVYIHGFRGDESTFQAFPTHLQQFVADHIPKHLDMDVNSSLYPTYKSTKPISFATHNFIAWLRIQPPGPVILLAHSMGGLLAAEAVTHSYNAEDGSKRIIGMVAFDCPYLGMHPRVVITGLGSLFPKKTNSDMKTESELNPHPSIHIVNQNETDSLHESSPSRPLNPSGSTFTSSLSSDSTHSNSKSLIDRTMKFVSSHSDDALVRWARKHSGEPFTAGKRLVVDHFQFGSCMFDPSGLKDRYATLVAWNGLWVNYWTMTRSQSTEHRNGAEDKEFSGRELEDNDAALVEIGIAGTPSVTTTSNEHKAREKELKQAAKERKAKQKETVKKDRVKAGRHFVVLPTGLGAILGGGDKWEKVVIDGVDDEVAAHCGLFIPGQNLDYDGLVQRVGFRIIEWCNRSN</sequence>
<name>A0A8H5I0G7_9AGAR</name>
<dbReference type="Proteomes" id="UP000518752">
    <property type="component" value="Unassembled WGS sequence"/>
</dbReference>
<evidence type="ECO:0000259" key="2">
    <source>
        <dbReference type="Pfam" id="PF12697"/>
    </source>
</evidence>
<dbReference type="SUPFAM" id="SSF53474">
    <property type="entry name" value="alpha/beta-Hydrolases"/>
    <property type="match status" value="1"/>
</dbReference>
<dbReference type="Gene3D" id="3.40.50.1820">
    <property type="entry name" value="alpha/beta hydrolase"/>
    <property type="match status" value="1"/>
</dbReference>
<evidence type="ECO:0000313" key="3">
    <source>
        <dbReference type="EMBL" id="KAF5392800.1"/>
    </source>
</evidence>
<dbReference type="EMBL" id="JAACJN010000004">
    <property type="protein sequence ID" value="KAF5392800.1"/>
    <property type="molecule type" value="Genomic_DNA"/>
</dbReference>
<organism evidence="3 4">
    <name type="scientific">Collybiopsis confluens</name>
    <dbReference type="NCBI Taxonomy" id="2823264"/>
    <lineage>
        <taxon>Eukaryota</taxon>
        <taxon>Fungi</taxon>
        <taxon>Dikarya</taxon>
        <taxon>Basidiomycota</taxon>
        <taxon>Agaricomycotina</taxon>
        <taxon>Agaricomycetes</taxon>
        <taxon>Agaricomycetidae</taxon>
        <taxon>Agaricales</taxon>
        <taxon>Marasmiineae</taxon>
        <taxon>Omphalotaceae</taxon>
        <taxon>Collybiopsis</taxon>
    </lineage>
</organism>
<comment type="caution">
    <text evidence="3">The sequence shown here is derived from an EMBL/GenBank/DDBJ whole genome shotgun (WGS) entry which is preliminary data.</text>
</comment>
<evidence type="ECO:0000313" key="4">
    <source>
        <dbReference type="Proteomes" id="UP000518752"/>
    </source>
</evidence>
<dbReference type="AlphaFoldDB" id="A0A8H5I0G7"/>
<evidence type="ECO:0000256" key="1">
    <source>
        <dbReference type="SAM" id="MobiDB-lite"/>
    </source>
</evidence>